<dbReference type="EMBL" id="AWFH01000063">
    <property type="protein sequence ID" value="KCZ57840.1"/>
    <property type="molecule type" value="Genomic_DNA"/>
</dbReference>
<dbReference type="RefSeq" id="WP_035555559.1">
    <property type="nucleotide sequence ID" value="NZ_AWFH01000063.1"/>
</dbReference>
<keyword evidence="2" id="KW-1185">Reference proteome</keyword>
<dbReference type="Proteomes" id="UP000024547">
    <property type="component" value="Unassembled WGS sequence"/>
</dbReference>
<dbReference type="AlphaFoldDB" id="A0A059DWW8"/>
<reference evidence="1 2" key="1">
    <citation type="journal article" date="2014" name="Antonie Van Leeuwenhoek">
        <title>Hyphomonas beringensis sp. nov. and Hyphomonas chukchiensis sp. nov., isolated from surface seawater of the Bering Sea and Chukchi Sea.</title>
        <authorList>
            <person name="Li C."/>
            <person name="Lai Q."/>
            <person name="Li G."/>
            <person name="Dong C."/>
            <person name="Wang J."/>
            <person name="Liao Y."/>
            <person name="Shao Z."/>
        </authorList>
    </citation>
    <scope>NUCLEOTIDE SEQUENCE [LARGE SCALE GENOMIC DNA]</scope>
    <source>
        <strain evidence="1 2">22II1-22F38</strain>
    </source>
</reference>
<proteinExistence type="predicted"/>
<accession>A0A059DWW8</accession>
<name>A0A059DWW8_9PROT</name>
<dbReference type="PATRIC" id="fig|1280948.3.peg.3467"/>
<protein>
    <submittedName>
        <fullName evidence="1">Uncharacterized protein</fullName>
    </submittedName>
</protein>
<comment type="caution">
    <text evidence="1">The sequence shown here is derived from an EMBL/GenBank/DDBJ whole genome shotgun (WGS) entry which is preliminary data.</text>
</comment>
<gene>
    <name evidence="1" type="ORF">HY36_11730</name>
</gene>
<evidence type="ECO:0000313" key="1">
    <source>
        <dbReference type="EMBL" id="KCZ57840.1"/>
    </source>
</evidence>
<dbReference type="OrthoDB" id="7621799at2"/>
<evidence type="ECO:0000313" key="2">
    <source>
        <dbReference type="Proteomes" id="UP000024547"/>
    </source>
</evidence>
<sequence length="125" mass="14143">MDSLFRPLATPLPAHLEPYRFWIWLQIVMIRAYVRAVRGKGVLFSMLIDRRGNVYLNWIEKDPEDLTPDPFSFTPSKAYQAALSGPEPAHPGESRDLPQIAAPSPRCIAYIPRVFTQGPLPLPDT</sequence>
<organism evidence="1 2">
    <name type="scientific">Hyphomonas atlantica</name>
    <dbReference type="NCBI Taxonomy" id="1280948"/>
    <lineage>
        <taxon>Bacteria</taxon>
        <taxon>Pseudomonadati</taxon>
        <taxon>Pseudomonadota</taxon>
        <taxon>Alphaproteobacteria</taxon>
        <taxon>Hyphomonadales</taxon>
        <taxon>Hyphomonadaceae</taxon>
        <taxon>Hyphomonas</taxon>
    </lineage>
</organism>